<evidence type="ECO:0000256" key="5">
    <source>
        <dbReference type="ARBA" id="ARBA00022970"/>
    </source>
</evidence>
<accession>A0A8J2KHK8</accession>
<dbReference type="NCBIfam" id="TIGR00798">
    <property type="entry name" value="mtc"/>
    <property type="match status" value="1"/>
</dbReference>
<dbReference type="PANTHER" id="PTHR11153">
    <property type="entry name" value="SIDEROFLEXIN"/>
    <property type="match status" value="1"/>
</dbReference>
<evidence type="ECO:0000256" key="6">
    <source>
        <dbReference type="ARBA" id="ARBA00022989"/>
    </source>
</evidence>
<gene>
    <name evidence="10" type="ORF">AFUS01_LOCUS27645</name>
</gene>
<comment type="subcellular location">
    <subcellularLocation>
        <location evidence="1 9">Mitochondrion membrane</location>
        <topology evidence="1 9">Multi-pass membrane protein</topology>
    </subcellularLocation>
</comment>
<keyword evidence="7 9" id="KW-0496">Mitochondrion</keyword>
<evidence type="ECO:0000256" key="2">
    <source>
        <dbReference type="ARBA" id="ARBA00005974"/>
    </source>
</evidence>
<feature type="transmembrane region" description="Helical" evidence="9">
    <location>
        <begin position="256"/>
        <end position="278"/>
    </location>
</feature>
<keyword evidence="11" id="KW-1185">Reference proteome</keyword>
<evidence type="ECO:0000313" key="10">
    <source>
        <dbReference type="EMBL" id="CAG7817058.1"/>
    </source>
</evidence>
<dbReference type="GO" id="GO:0005743">
    <property type="term" value="C:mitochondrial inner membrane"/>
    <property type="evidence" value="ECO:0007669"/>
    <property type="project" value="TreeGrafter"/>
</dbReference>
<dbReference type="Pfam" id="PF03820">
    <property type="entry name" value="SFXNs"/>
    <property type="match status" value="1"/>
</dbReference>
<keyword evidence="4 9" id="KW-0812">Transmembrane</keyword>
<dbReference type="AlphaFoldDB" id="A0A8J2KHK8"/>
<organism evidence="10 11">
    <name type="scientific">Allacma fusca</name>
    <dbReference type="NCBI Taxonomy" id="39272"/>
    <lineage>
        <taxon>Eukaryota</taxon>
        <taxon>Metazoa</taxon>
        <taxon>Ecdysozoa</taxon>
        <taxon>Arthropoda</taxon>
        <taxon>Hexapoda</taxon>
        <taxon>Collembola</taxon>
        <taxon>Symphypleona</taxon>
        <taxon>Sminthuridae</taxon>
        <taxon>Allacma</taxon>
    </lineage>
</organism>
<evidence type="ECO:0000256" key="1">
    <source>
        <dbReference type="ARBA" id="ARBA00004225"/>
    </source>
</evidence>
<keyword evidence="3" id="KW-0813">Transport</keyword>
<evidence type="ECO:0000256" key="4">
    <source>
        <dbReference type="ARBA" id="ARBA00022692"/>
    </source>
</evidence>
<evidence type="ECO:0000256" key="7">
    <source>
        <dbReference type="ARBA" id="ARBA00023128"/>
    </source>
</evidence>
<feature type="transmembrane region" description="Helical" evidence="9">
    <location>
        <begin position="299"/>
        <end position="320"/>
    </location>
</feature>
<protein>
    <recommendedName>
        <fullName evidence="9">Sidoreflexin</fullName>
    </recommendedName>
</protein>
<dbReference type="GO" id="GO:0140300">
    <property type="term" value="P:serine import into mitochondrion"/>
    <property type="evidence" value="ECO:0007669"/>
    <property type="project" value="TreeGrafter"/>
</dbReference>
<proteinExistence type="inferred from homology"/>
<dbReference type="OrthoDB" id="6608471at2759"/>
<dbReference type="InterPro" id="IPR004686">
    <property type="entry name" value="Mtc"/>
</dbReference>
<evidence type="ECO:0000256" key="3">
    <source>
        <dbReference type="ARBA" id="ARBA00022448"/>
    </source>
</evidence>
<dbReference type="PANTHER" id="PTHR11153:SF8">
    <property type="entry name" value="SIDEROFLEXIN-1"/>
    <property type="match status" value="1"/>
</dbReference>
<evidence type="ECO:0000256" key="8">
    <source>
        <dbReference type="ARBA" id="ARBA00023136"/>
    </source>
</evidence>
<dbReference type="EMBL" id="CAJVCH010385435">
    <property type="protein sequence ID" value="CAG7817058.1"/>
    <property type="molecule type" value="Genomic_DNA"/>
</dbReference>
<keyword evidence="5" id="KW-0029">Amino-acid transport</keyword>
<dbReference type="Proteomes" id="UP000708208">
    <property type="component" value="Unassembled WGS sequence"/>
</dbReference>
<reference evidence="10" key="1">
    <citation type="submission" date="2021-06" db="EMBL/GenBank/DDBJ databases">
        <authorList>
            <person name="Hodson N. C."/>
            <person name="Mongue J. A."/>
            <person name="Jaron S. K."/>
        </authorList>
    </citation>
    <scope>NUCLEOTIDE SEQUENCE</scope>
</reference>
<comment type="caution">
    <text evidence="10">The sequence shown here is derived from an EMBL/GenBank/DDBJ whole genome shotgun (WGS) entry which is preliminary data.</text>
</comment>
<keyword evidence="6 9" id="KW-1133">Transmembrane helix</keyword>
<dbReference type="GO" id="GO:0015075">
    <property type="term" value="F:monoatomic ion transmembrane transporter activity"/>
    <property type="evidence" value="ECO:0007669"/>
    <property type="project" value="InterPro"/>
</dbReference>
<evidence type="ECO:0000256" key="9">
    <source>
        <dbReference type="RuleBase" id="RU362000"/>
    </source>
</evidence>
<comment type="caution">
    <text evidence="9">Lacks conserved residue(s) required for the propagation of feature annotation.</text>
</comment>
<name>A0A8J2KHK8_9HEXA</name>
<sequence length="352" mass="38559">MSGDSDDGRKEDFNKLIEKLSPKGLINKVQDLVAPRPRFNIDKPRYDQSTFEGRFKHFYAIVNPKNLLKSDADLDRAKEIVNKFRQGDALLDMTDDEIWAQKALVDSAFNPNTGEKLLPVGRMSAQVPSNMLITGAMMTFYKSNPAQIFLHWANQTINAIVNYSNRSGATPISATQIGTAYVLATAAGVGAALGLKHVFRNANPLFGKFVPFLAVSMSNSANIPIMRFGELSMGTSITTENGKEVGISRIAGRQGILQVILSRIVMAIPTMIFLPIVIDGLEKRGAFKKMPKVVAPLQLGLIGTILLYSTPVGCALYPQIHPISPSNLEPELQEKIKKLPGPPTTLYYNKGL</sequence>
<comment type="similarity">
    <text evidence="2 9">Belongs to the sideroflexin family.</text>
</comment>
<evidence type="ECO:0000313" key="11">
    <source>
        <dbReference type="Proteomes" id="UP000708208"/>
    </source>
</evidence>
<keyword evidence="8 9" id="KW-0472">Membrane</keyword>